<dbReference type="GeneID" id="16574228"/>
<dbReference type="InterPro" id="IPR010268">
    <property type="entry name" value="PaREP1"/>
</dbReference>
<dbReference type="Gene3D" id="1.20.120.330">
    <property type="entry name" value="Nucleotidyltransferases domain 2"/>
    <property type="match status" value="1"/>
</dbReference>
<reference evidence="2" key="1">
    <citation type="book" date="2010" name="EXTREMOPHILES" publisher="0:0-0">
        <title>Complete genome sequences of ten hyperthermophilic archaea reveal their metabolic capabilities and possible ecological roles.</title>
        <editorList>
            <person name="?"/>
        </editorList>
        <authorList>
            <person name="Ravin N.V."/>
            <person name="Mardanov A.V."/>
            <person name="Bonch-Osmolovskaya E.A."/>
            <person name="Skryabin K.G."/>
        </authorList>
    </citation>
    <scope>NUCLEOTIDE SEQUENCE [LARGE SCALE GENOMIC DNA]</scope>
    <source>
        <strain evidence="2">1505</strain>
    </source>
</reference>
<accession>A0A3G1A6H6</accession>
<gene>
    <name evidence="1" type="ORF">TCARB_0669</name>
</gene>
<sequence length="165" mass="18862">MSLTIPRRLAEDPKRRNLDPEPLVVDFLVSMLEPDPHAAAESHLELAVRYLEEGKNLIDTDPVQASEKLYKVAEEAVKALTTHFNLKDILEDVEKSGTWSLGKLEKAVLSISDKVGDWFRSSWDTAWALHVWGFHEAKFDAEDVRRRLPSIDRMVTEAQRIAEKK</sequence>
<dbReference type="GeneID" id="25406111"/>
<dbReference type="PANTHER" id="PTHR34237">
    <property type="entry name" value="PAREP8-RELATED"/>
    <property type="match status" value="1"/>
</dbReference>
<dbReference type="KEGG" id="tcb:TCARB_0669"/>
<dbReference type="Pfam" id="PF05942">
    <property type="entry name" value="PaREP1"/>
    <property type="match status" value="1"/>
</dbReference>
<dbReference type="EMBL" id="CP007493">
    <property type="protein sequence ID" value="AJB41725.1"/>
    <property type="molecule type" value="Genomic_DNA"/>
</dbReference>
<evidence type="ECO:0000313" key="1">
    <source>
        <dbReference type="EMBL" id="AJB41725.1"/>
    </source>
</evidence>
<evidence type="ECO:0000313" key="2">
    <source>
        <dbReference type="Proteomes" id="UP000266720"/>
    </source>
</evidence>
<name>A0A3G1A6H6_9CREN</name>
<protein>
    <submittedName>
        <fullName evidence="1">PaREP1 family protein</fullName>
    </submittedName>
</protein>
<dbReference type="PANTHER" id="PTHR34237:SF4">
    <property type="entry name" value="PAREP1 FAMILY PROTEIN"/>
    <property type="match status" value="1"/>
</dbReference>
<proteinExistence type="predicted"/>
<dbReference type="Proteomes" id="UP000266720">
    <property type="component" value="Chromosome"/>
</dbReference>
<organism evidence="1 2">
    <name type="scientific">Thermofilum adornatum 1505</name>
    <dbReference type="NCBI Taxonomy" id="697581"/>
    <lineage>
        <taxon>Archaea</taxon>
        <taxon>Thermoproteota</taxon>
        <taxon>Thermoprotei</taxon>
        <taxon>Thermofilales</taxon>
        <taxon>Thermofilaceae</taxon>
        <taxon>Thermofilum</taxon>
    </lineage>
</organism>
<dbReference type="RefSeq" id="WP_020963229.1">
    <property type="nucleotide sequence ID" value="NZ_CP007493.1"/>
</dbReference>
<dbReference type="AlphaFoldDB" id="A0A3G1A6H6"/>